<dbReference type="Pfam" id="PF20172">
    <property type="entry name" value="DUF6538"/>
    <property type="match status" value="1"/>
</dbReference>
<evidence type="ECO:0000259" key="1">
    <source>
        <dbReference type="Pfam" id="PF20172"/>
    </source>
</evidence>
<evidence type="ECO:0000313" key="3">
    <source>
        <dbReference type="Proteomes" id="UP000034832"/>
    </source>
</evidence>
<dbReference type="OrthoDB" id="9784724at2"/>
<name>A0A4U6BJG2_9BRAD</name>
<dbReference type="EMBL" id="LBIA02000001">
    <property type="protein sequence ID" value="TKT70227.1"/>
    <property type="molecule type" value="Genomic_DNA"/>
</dbReference>
<dbReference type="InterPro" id="IPR046668">
    <property type="entry name" value="DUF6538"/>
</dbReference>
<dbReference type="AlphaFoldDB" id="A0A4U6BJG2"/>
<proteinExistence type="predicted"/>
<reference evidence="2" key="1">
    <citation type="submission" date="2019-04" db="EMBL/GenBank/DDBJ databases">
        <title>Whole genome sequencing of cave bacteria.</title>
        <authorList>
            <person name="Gan H.M."/>
            <person name="Barton H."/>
            <person name="Savka M.A."/>
        </authorList>
    </citation>
    <scope>NUCLEOTIDE SEQUENCE [LARGE SCALE GENOMIC DNA]</scope>
    <source>
        <strain evidence="2">LC387</strain>
    </source>
</reference>
<dbReference type="Proteomes" id="UP000034832">
    <property type="component" value="Unassembled WGS sequence"/>
</dbReference>
<accession>A0A4U6BJG2</accession>
<protein>
    <recommendedName>
        <fullName evidence="1">DUF6538 domain-containing protein</fullName>
    </recommendedName>
</protein>
<sequence length="73" mass="8561">MYYWRRRLPNALASWFHKRHLFLSPQTPEPNFARRLVVLLDAKLEEVLTARACGSPKVKRSARNVRCVQLLAN</sequence>
<organism evidence="2 3">
    <name type="scientific">Afipia massiliensis</name>
    <dbReference type="NCBI Taxonomy" id="211460"/>
    <lineage>
        <taxon>Bacteria</taxon>
        <taxon>Pseudomonadati</taxon>
        <taxon>Pseudomonadota</taxon>
        <taxon>Alphaproteobacteria</taxon>
        <taxon>Hyphomicrobiales</taxon>
        <taxon>Nitrobacteraceae</taxon>
        <taxon>Afipia</taxon>
    </lineage>
</organism>
<evidence type="ECO:0000313" key="2">
    <source>
        <dbReference type="EMBL" id="TKT70227.1"/>
    </source>
</evidence>
<dbReference type="STRING" id="211460.YH63_17225"/>
<gene>
    <name evidence="2" type="ORF">YH63_001650</name>
</gene>
<comment type="caution">
    <text evidence="2">The sequence shown here is derived from an EMBL/GenBank/DDBJ whole genome shotgun (WGS) entry which is preliminary data.</text>
</comment>
<keyword evidence="3" id="KW-1185">Reference proteome</keyword>
<feature type="domain" description="DUF6538" evidence="1">
    <location>
        <begin position="1"/>
        <end position="49"/>
    </location>
</feature>